<dbReference type="Pfam" id="PF01557">
    <property type="entry name" value="FAA_hydrolase"/>
    <property type="match status" value="1"/>
</dbReference>
<dbReference type="InterPro" id="IPR036663">
    <property type="entry name" value="Fumarylacetoacetase_C_sf"/>
</dbReference>
<feature type="region of interest" description="Disordered" evidence="2">
    <location>
        <begin position="1"/>
        <end position="20"/>
    </location>
</feature>
<evidence type="ECO:0000313" key="5">
    <source>
        <dbReference type="Proteomes" id="UP001642484"/>
    </source>
</evidence>
<feature type="compositionally biased region" description="Basic and acidic residues" evidence="2">
    <location>
        <begin position="343"/>
        <end position="363"/>
    </location>
</feature>
<dbReference type="InterPro" id="IPR005959">
    <property type="entry name" value="Fumarylacetoacetase"/>
</dbReference>
<evidence type="ECO:0000259" key="3">
    <source>
        <dbReference type="Pfam" id="PF01557"/>
    </source>
</evidence>
<feature type="domain" description="Fumarylacetoacetase-like C-terminal" evidence="3">
    <location>
        <begin position="60"/>
        <end position="131"/>
    </location>
</feature>
<evidence type="ECO:0000313" key="4">
    <source>
        <dbReference type="EMBL" id="CAK9051112.1"/>
    </source>
</evidence>
<dbReference type="PANTHER" id="PTHR43069:SF2">
    <property type="entry name" value="FUMARYLACETOACETASE"/>
    <property type="match status" value="1"/>
</dbReference>
<comment type="caution">
    <text evidence="4">The sequence shown here is derived from an EMBL/GenBank/DDBJ whole genome shotgun (WGS) entry which is preliminary data.</text>
</comment>
<feature type="compositionally biased region" description="Basic and acidic residues" evidence="2">
    <location>
        <begin position="382"/>
        <end position="395"/>
    </location>
</feature>
<protein>
    <recommendedName>
        <fullName evidence="3">Fumarylacetoacetase-like C-terminal domain-containing protein</fullName>
    </recommendedName>
</protein>
<feature type="region of interest" description="Disordered" evidence="2">
    <location>
        <begin position="339"/>
        <end position="447"/>
    </location>
</feature>
<gene>
    <name evidence="4" type="ORF">CCMP2556_LOCUS25986</name>
</gene>
<dbReference type="Pfam" id="PF07004">
    <property type="entry name" value="SHIPPO-rpt"/>
    <property type="match status" value="2"/>
</dbReference>
<dbReference type="SUPFAM" id="SSF56529">
    <property type="entry name" value="FAH"/>
    <property type="match status" value="1"/>
</dbReference>
<proteinExistence type="inferred from homology"/>
<dbReference type="EMBL" id="CAXAMN010017779">
    <property type="protein sequence ID" value="CAK9051112.1"/>
    <property type="molecule type" value="Genomic_DNA"/>
</dbReference>
<feature type="compositionally biased region" description="Polar residues" evidence="2">
    <location>
        <begin position="406"/>
        <end position="422"/>
    </location>
</feature>
<evidence type="ECO:0000256" key="2">
    <source>
        <dbReference type="SAM" id="MobiDB-lite"/>
    </source>
</evidence>
<dbReference type="InterPro" id="IPR011234">
    <property type="entry name" value="Fumarylacetoacetase-like_C"/>
</dbReference>
<organism evidence="4 5">
    <name type="scientific">Durusdinium trenchii</name>
    <dbReference type="NCBI Taxonomy" id="1381693"/>
    <lineage>
        <taxon>Eukaryota</taxon>
        <taxon>Sar</taxon>
        <taxon>Alveolata</taxon>
        <taxon>Dinophyceae</taxon>
        <taxon>Suessiales</taxon>
        <taxon>Symbiodiniaceae</taxon>
        <taxon>Durusdinium</taxon>
    </lineage>
</organism>
<keyword evidence="5" id="KW-1185">Reference proteome</keyword>
<accession>A0ABP0MJY0</accession>
<feature type="compositionally biased region" description="Basic residues" evidence="2">
    <location>
        <begin position="8"/>
        <end position="20"/>
    </location>
</feature>
<evidence type="ECO:0000256" key="1">
    <source>
        <dbReference type="ARBA" id="ARBA00010211"/>
    </source>
</evidence>
<dbReference type="Gene3D" id="3.90.850.10">
    <property type="entry name" value="Fumarylacetoacetase-like, C-terminal domain"/>
    <property type="match status" value="1"/>
</dbReference>
<reference evidence="4 5" key="1">
    <citation type="submission" date="2024-02" db="EMBL/GenBank/DDBJ databases">
        <authorList>
            <person name="Chen Y."/>
            <person name="Shah S."/>
            <person name="Dougan E. K."/>
            <person name="Thang M."/>
            <person name="Chan C."/>
        </authorList>
    </citation>
    <scope>NUCLEOTIDE SEQUENCE [LARGE SCALE GENOMIC DNA]</scope>
</reference>
<comment type="similarity">
    <text evidence="1">Belongs to the FAH family.</text>
</comment>
<dbReference type="Proteomes" id="UP001642484">
    <property type="component" value="Unassembled WGS sequence"/>
</dbReference>
<name>A0ABP0MJY0_9DINO</name>
<dbReference type="InterPro" id="IPR010736">
    <property type="entry name" value="SHIPPO-rpt"/>
</dbReference>
<sequence length="629" mass="69376">MAAWLSVPHKKRRARKKPLKKHTDDCTNVRAWVFSTQIPHRGTVWTCVSVQCPTARTAQEIGFFVGGQLPPLGRPLSIQEAEEHIFGYVLMNDWSARDIQAWEYVPLGPFGAKNFGTTISPWIVSPDALEPFVCSTSAEKQTDPEPLPYLKEEAGEAEQRHNVRLTAESIKRLNSTKSLKDLTPVESQRIDLTTSSSTGGVEWSFGPHPPTVCHKVPPERPGPGAYYRADLDRQESAKPAFSLGASANDLGGCPVELWHCTHCEKKTKETWTPPVDAKGVNQRPKECATKGCVYLAAPNRAYCCCSCSKVTPAPGYMPPSPQRLDLKSTLDGVDFVKGNSWVKPEKKDKEKEKKDPGPGHFDPRYSAVTRSAPSIGFGSGSRWREIKRLPKREKGPGPAGPGPGEYNQSTLSGNKMKNSTAVTIKGPWPDRGRPNSKPGTPNNATNEEEVVEALAPVSRFYKEVHGHTAWIKGIRNYSSYDIKLAVDLHTPSSSEKVVTTITESNFRHMYWTPRQSLGLHKTVKRTGECWDGVGSWRRDSLTTENEQNRLPGRSTYPGLGLEGLDPQPFGIDEHYEGSMKAPGCECSAMFHICGVFLVHRVCVRTTCPSSFACSCGESGVRSSMTELVL</sequence>
<dbReference type="PANTHER" id="PTHR43069">
    <property type="entry name" value="FUMARYLACETOACETASE"/>
    <property type="match status" value="1"/>
</dbReference>